<dbReference type="AlphaFoldDB" id="A0A2N3WVY9"/>
<protein>
    <submittedName>
        <fullName evidence="1">Ornithine cyclodeaminase</fullName>
    </submittedName>
</protein>
<dbReference type="Gene3D" id="3.40.50.720">
    <property type="entry name" value="NAD(P)-binding Rossmann-like Domain"/>
    <property type="match status" value="1"/>
</dbReference>
<reference evidence="1 2" key="1">
    <citation type="submission" date="2017-12" db="EMBL/GenBank/DDBJ databases">
        <title>Sequencing the genomes of 1000 Actinobacteria strains.</title>
        <authorList>
            <person name="Klenk H.-P."/>
        </authorList>
    </citation>
    <scope>NUCLEOTIDE SEQUENCE [LARGE SCALE GENOMIC DNA]</scope>
    <source>
        <strain evidence="1 2">DSM 44489</strain>
    </source>
</reference>
<dbReference type="SUPFAM" id="SSF51735">
    <property type="entry name" value="NAD(P)-binding Rossmann-fold domains"/>
    <property type="match status" value="1"/>
</dbReference>
<name>A0A2N3WVY9_9NOCA</name>
<dbReference type="PIRSF" id="PIRSF001439">
    <property type="entry name" value="CryM"/>
    <property type="match status" value="1"/>
</dbReference>
<comment type="caution">
    <text evidence="1">The sequence shown here is derived from an EMBL/GenBank/DDBJ whole genome shotgun (WGS) entry which is preliminary data.</text>
</comment>
<keyword evidence="2" id="KW-1185">Reference proteome</keyword>
<proteinExistence type="predicted"/>
<dbReference type="Gene3D" id="3.30.1780.10">
    <property type="entry name" value="ornithine cyclodeaminase, domain 1"/>
    <property type="match status" value="1"/>
</dbReference>
<dbReference type="PANTHER" id="PTHR13812">
    <property type="entry name" value="KETIMINE REDUCTASE MU-CRYSTALLIN"/>
    <property type="match status" value="1"/>
</dbReference>
<sequence>MTDMPLRVLSRTDLADIAITPAEVISLVRDVYVTLAQGESRNPAKIALPLPERDSVSYSMLGYDGSRHVVAFKTSYKQEKGRGDKRYYTTITLYDDDSGAPIALMDCARIGALRTPAATALLVEAGAAPSARTALLIGTGTQGQQALPYLLAVRPDLDRLMLYGTYDAGIAAVLETFAQHHPDRTIEVVTDLDGAVAEADIVLAASGPATKVKIRTNALKPGAVLVDVGYGVADSALLDADYAIATSAGQLAVTGKYLAGPDGTLRTVDAELPHILAGRGAGRKTPEDRVFAYNSGLVVTDIAVGHALAQRAIEEGRGQELRLWI</sequence>
<dbReference type="EMBL" id="PJMW01000001">
    <property type="protein sequence ID" value="PKV98030.1"/>
    <property type="molecule type" value="Genomic_DNA"/>
</dbReference>
<dbReference type="OrthoDB" id="9809203at2"/>
<evidence type="ECO:0000313" key="2">
    <source>
        <dbReference type="Proteomes" id="UP000233766"/>
    </source>
</evidence>
<dbReference type="InterPro" id="IPR023401">
    <property type="entry name" value="ODC_N"/>
</dbReference>
<dbReference type="PANTHER" id="PTHR13812:SF19">
    <property type="entry name" value="KETIMINE REDUCTASE MU-CRYSTALLIN"/>
    <property type="match status" value="1"/>
</dbReference>
<dbReference type="GO" id="GO:0005737">
    <property type="term" value="C:cytoplasm"/>
    <property type="evidence" value="ECO:0007669"/>
    <property type="project" value="TreeGrafter"/>
</dbReference>
<dbReference type="Proteomes" id="UP000233766">
    <property type="component" value="Unassembled WGS sequence"/>
</dbReference>
<dbReference type="RefSeq" id="WP_101462556.1">
    <property type="nucleotide sequence ID" value="NZ_PJMW01000001.1"/>
</dbReference>
<dbReference type="Pfam" id="PF02423">
    <property type="entry name" value="OCD_Mu_crystall"/>
    <property type="match status" value="1"/>
</dbReference>
<evidence type="ECO:0000313" key="1">
    <source>
        <dbReference type="EMBL" id="PKV98030.1"/>
    </source>
</evidence>
<gene>
    <name evidence="1" type="ORF">ATK86_0035</name>
</gene>
<dbReference type="InterPro" id="IPR003462">
    <property type="entry name" value="ODC_Mu_crystall"/>
</dbReference>
<organism evidence="1 2">
    <name type="scientific">Nocardia fluminea</name>
    <dbReference type="NCBI Taxonomy" id="134984"/>
    <lineage>
        <taxon>Bacteria</taxon>
        <taxon>Bacillati</taxon>
        <taxon>Actinomycetota</taxon>
        <taxon>Actinomycetes</taxon>
        <taxon>Mycobacteriales</taxon>
        <taxon>Nocardiaceae</taxon>
        <taxon>Nocardia</taxon>
    </lineage>
</organism>
<accession>A0A2N3WVY9</accession>
<dbReference type="InterPro" id="IPR036291">
    <property type="entry name" value="NAD(P)-bd_dom_sf"/>
</dbReference>